<sequence length="54" mass="6038">MGPSILAYDSLPRLSPLSLSHLRPSSPSNSPSSLPIRFISLYSFKILRQELHET</sequence>
<evidence type="ECO:0000313" key="2">
    <source>
        <dbReference type="Proteomes" id="UP000054279"/>
    </source>
</evidence>
<gene>
    <name evidence="1" type="ORF">M422DRAFT_37366</name>
</gene>
<accession>A0A0C9USK3</accession>
<reference evidence="1 2" key="1">
    <citation type="submission" date="2014-06" db="EMBL/GenBank/DDBJ databases">
        <title>Evolutionary Origins and Diversification of the Mycorrhizal Mutualists.</title>
        <authorList>
            <consortium name="DOE Joint Genome Institute"/>
            <consortium name="Mycorrhizal Genomics Consortium"/>
            <person name="Kohler A."/>
            <person name="Kuo A."/>
            <person name="Nagy L.G."/>
            <person name="Floudas D."/>
            <person name="Copeland A."/>
            <person name="Barry K.W."/>
            <person name="Cichocki N."/>
            <person name="Veneault-Fourrey C."/>
            <person name="LaButti K."/>
            <person name="Lindquist E.A."/>
            <person name="Lipzen A."/>
            <person name="Lundell T."/>
            <person name="Morin E."/>
            <person name="Murat C."/>
            <person name="Riley R."/>
            <person name="Ohm R."/>
            <person name="Sun H."/>
            <person name="Tunlid A."/>
            <person name="Henrissat B."/>
            <person name="Grigoriev I.V."/>
            <person name="Hibbett D.S."/>
            <person name="Martin F."/>
        </authorList>
    </citation>
    <scope>NUCLEOTIDE SEQUENCE [LARGE SCALE GENOMIC DNA]</scope>
    <source>
        <strain evidence="1 2">SS14</strain>
    </source>
</reference>
<proteinExistence type="predicted"/>
<organism evidence="1 2">
    <name type="scientific">Sphaerobolus stellatus (strain SS14)</name>
    <dbReference type="NCBI Taxonomy" id="990650"/>
    <lineage>
        <taxon>Eukaryota</taxon>
        <taxon>Fungi</taxon>
        <taxon>Dikarya</taxon>
        <taxon>Basidiomycota</taxon>
        <taxon>Agaricomycotina</taxon>
        <taxon>Agaricomycetes</taxon>
        <taxon>Phallomycetidae</taxon>
        <taxon>Geastrales</taxon>
        <taxon>Sphaerobolaceae</taxon>
        <taxon>Sphaerobolus</taxon>
    </lineage>
</organism>
<dbReference type="AlphaFoldDB" id="A0A0C9USK3"/>
<dbReference type="EMBL" id="KN837309">
    <property type="protein sequence ID" value="KIJ28321.1"/>
    <property type="molecule type" value="Genomic_DNA"/>
</dbReference>
<dbReference type="Proteomes" id="UP000054279">
    <property type="component" value="Unassembled WGS sequence"/>
</dbReference>
<evidence type="ECO:0000313" key="1">
    <source>
        <dbReference type="EMBL" id="KIJ28321.1"/>
    </source>
</evidence>
<dbReference type="HOGENOM" id="CLU_3051930_0_0_1"/>
<keyword evidence="2" id="KW-1185">Reference proteome</keyword>
<protein>
    <submittedName>
        <fullName evidence="1">Uncharacterized protein</fullName>
    </submittedName>
</protein>
<name>A0A0C9USK3_SPHS4</name>